<dbReference type="AlphaFoldDB" id="A0A5C3PUZ0"/>
<proteinExistence type="predicted"/>
<protein>
    <recommendedName>
        <fullName evidence="3">F-box domain-containing protein</fullName>
    </recommendedName>
</protein>
<sequence>MKSLVDLRLDVVLSILIPFMFDPPLTEPVPWQWRSRILTEFNSLRTLRLNFAARSLSAPASLQIAAYNDIIHANAELILCAPPHLPSIILTFLHDDSWDAESTNLIRGLPAWSRLDEALLHLRYLKSIVCMISMDADYNDPAEADLLRVLPDTSSPSYRRVTMSESREDGDYATILASGLPKACSAGLVWITIMS</sequence>
<keyword evidence="2" id="KW-1185">Reference proteome</keyword>
<accession>A0A5C3PUZ0</accession>
<name>A0A5C3PUZ0_9APHY</name>
<gene>
    <name evidence="1" type="ORF">K466DRAFT_130125</name>
</gene>
<organism evidence="1 2">
    <name type="scientific">Polyporus arcularius HHB13444</name>
    <dbReference type="NCBI Taxonomy" id="1314778"/>
    <lineage>
        <taxon>Eukaryota</taxon>
        <taxon>Fungi</taxon>
        <taxon>Dikarya</taxon>
        <taxon>Basidiomycota</taxon>
        <taxon>Agaricomycotina</taxon>
        <taxon>Agaricomycetes</taxon>
        <taxon>Polyporales</taxon>
        <taxon>Polyporaceae</taxon>
        <taxon>Polyporus</taxon>
    </lineage>
</organism>
<dbReference type="Proteomes" id="UP000308197">
    <property type="component" value="Unassembled WGS sequence"/>
</dbReference>
<dbReference type="InParanoid" id="A0A5C3PUZ0"/>
<dbReference type="EMBL" id="ML210983">
    <property type="protein sequence ID" value="TFK93362.1"/>
    <property type="molecule type" value="Genomic_DNA"/>
</dbReference>
<reference evidence="1 2" key="1">
    <citation type="journal article" date="2019" name="Nat. Ecol. Evol.">
        <title>Megaphylogeny resolves global patterns of mushroom evolution.</title>
        <authorList>
            <person name="Varga T."/>
            <person name="Krizsan K."/>
            <person name="Foldi C."/>
            <person name="Dima B."/>
            <person name="Sanchez-Garcia M."/>
            <person name="Sanchez-Ramirez S."/>
            <person name="Szollosi G.J."/>
            <person name="Szarkandi J.G."/>
            <person name="Papp V."/>
            <person name="Albert L."/>
            <person name="Andreopoulos W."/>
            <person name="Angelini C."/>
            <person name="Antonin V."/>
            <person name="Barry K.W."/>
            <person name="Bougher N.L."/>
            <person name="Buchanan P."/>
            <person name="Buyck B."/>
            <person name="Bense V."/>
            <person name="Catcheside P."/>
            <person name="Chovatia M."/>
            <person name="Cooper J."/>
            <person name="Damon W."/>
            <person name="Desjardin D."/>
            <person name="Finy P."/>
            <person name="Geml J."/>
            <person name="Haridas S."/>
            <person name="Hughes K."/>
            <person name="Justo A."/>
            <person name="Karasinski D."/>
            <person name="Kautmanova I."/>
            <person name="Kiss B."/>
            <person name="Kocsube S."/>
            <person name="Kotiranta H."/>
            <person name="LaButti K.M."/>
            <person name="Lechner B.E."/>
            <person name="Liimatainen K."/>
            <person name="Lipzen A."/>
            <person name="Lukacs Z."/>
            <person name="Mihaltcheva S."/>
            <person name="Morgado L.N."/>
            <person name="Niskanen T."/>
            <person name="Noordeloos M.E."/>
            <person name="Ohm R.A."/>
            <person name="Ortiz-Santana B."/>
            <person name="Ovrebo C."/>
            <person name="Racz N."/>
            <person name="Riley R."/>
            <person name="Savchenko A."/>
            <person name="Shiryaev A."/>
            <person name="Soop K."/>
            <person name="Spirin V."/>
            <person name="Szebenyi C."/>
            <person name="Tomsovsky M."/>
            <person name="Tulloss R.E."/>
            <person name="Uehling J."/>
            <person name="Grigoriev I.V."/>
            <person name="Vagvolgyi C."/>
            <person name="Papp T."/>
            <person name="Martin F.M."/>
            <person name="Miettinen O."/>
            <person name="Hibbett D.S."/>
            <person name="Nagy L.G."/>
        </authorList>
    </citation>
    <scope>NUCLEOTIDE SEQUENCE [LARGE SCALE GENOMIC DNA]</scope>
    <source>
        <strain evidence="1 2">HHB13444</strain>
    </source>
</reference>
<evidence type="ECO:0008006" key="3">
    <source>
        <dbReference type="Google" id="ProtNLM"/>
    </source>
</evidence>
<evidence type="ECO:0000313" key="1">
    <source>
        <dbReference type="EMBL" id="TFK93362.1"/>
    </source>
</evidence>
<evidence type="ECO:0000313" key="2">
    <source>
        <dbReference type="Proteomes" id="UP000308197"/>
    </source>
</evidence>